<feature type="transmembrane region" description="Helical" evidence="9">
    <location>
        <begin position="80"/>
        <end position="104"/>
    </location>
</feature>
<keyword evidence="5 9" id="KW-0812">Transmembrane</keyword>
<keyword evidence="7 8" id="KW-0472">Membrane</keyword>
<dbReference type="InterPro" id="IPR003784">
    <property type="entry name" value="BioY"/>
</dbReference>
<keyword evidence="6 9" id="KW-1133">Transmembrane helix</keyword>
<dbReference type="Proteomes" id="UP000199516">
    <property type="component" value="Unassembled WGS sequence"/>
</dbReference>
<dbReference type="STRING" id="930128.SAMN05192532_10533"/>
<dbReference type="PIRSF" id="PIRSF016661">
    <property type="entry name" value="BioY"/>
    <property type="match status" value="1"/>
</dbReference>
<evidence type="ECO:0000256" key="7">
    <source>
        <dbReference type="ARBA" id="ARBA00023136"/>
    </source>
</evidence>
<name>A0A1I2E2V1_9BACI</name>
<dbReference type="Gene3D" id="1.10.1760.20">
    <property type="match status" value="1"/>
</dbReference>
<reference evidence="10 11" key="1">
    <citation type="submission" date="2016-10" db="EMBL/GenBank/DDBJ databases">
        <authorList>
            <person name="de Groot N.N."/>
        </authorList>
    </citation>
    <scope>NUCLEOTIDE SEQUENCE [LARGE SCALE GENOMIC DNA]</scope>
    <source>
        <strain evidence="10 11">DSM 23995</strain>
    </source>
</reference>
<dbReference type="EMBL" id="FONT01000005">
    <property type="protein sequence ID" value="SFE86540.1"/>
    <property type="molecule type" value="Genomic_DNA"/>
</dbReference>
<comment type="similarity">
    <text evidence="2 8">Belongs to the BioY family.</text>
</comment>
<feature type="transmembrane region" description="Helical" evidence="9">
    <location>
        <begin position="12"/>
        <end position="34"/>
    </location>
</feature>
<evidence type="ECO:0000256" key="8">
    <source>
        <dbReference type="PIRNR" id="PIRNR016661"/>
    </source>
</evidence>
<dbReference type="Pfam" id="PF02632">
    <property type="entry name" value="BioY"/>
    <property type="match status" value="1"/>
</dbReference>
<evidence type="ECO:0000256" key="6">
    <source>
        <dbReference type="ARBA" id="ARBA00022989"/>
    </source>
</evidence>
<dbReference type="GO" id="GO:0015225">
    <property type="term" value="F:biotin transmembrane transporter activity"/>
    <property type="evidence" value="ECO:0007669"/>
    <property type="project" value="UniProtKB-UniRule"/>
</dbReference>
<feature type="transmembrane region" description="Helical" evidence="9">
    <location>
        <begin position="54"/>
        <end position="73"/>
    </location>
</feature>
<protein>
    <recommendedName>
        <fullName evidence="8">Biotin transporter</fullName>
    </recommendedName>
</protein>
<proteinExistence type="inferred from homology"/>
<evidence type="ECO:0000256" key="5">
    <source>
        <dbReference type="ARBA" id="ARBA00022692"/>
    </source>
</evidence>
<evidence type="ECO:0000256" key="3">
    <source>
        <dbReference type="ARBA" id="ARBA00022448"/>
    </source>
</evidence>
<feature type="transmembrane region" description="Helical" evidence="9">
    <location>
        <begin position="144"/>
        <end position="169"/>
    </location>
</feature>
<comment type="subcellular location">
    <subcellularLocation>
        <location evidence="1 8">Cell membrane</location>
        <topology evidence="1 8">Multi-pass membrane protein</topology>
    </subcellularLocation>
</comment>
<keyword evidence="3 8" id="KW-0813">Transport</keyword>
<keyword evidence="11" id="KW-1185">Reference proteome</keyword>
<dbReference type="AlphaFoldDB" id="A0A1I2E2V1"/>
<evidence type="ECO:0000256" key="1">
    <source>
        <dbReference type="ARBA" id="ARBA00004651"/>
    </source>
</evidence>
<evidence type="ECO:0000256" key="4">
    <source>
        <dbReference type="ARBA" id="ARBA00022475"/>
    </source>
</evidence>
<evidence type="ECO:0000313" key="11">
    <source>
        <dbReference type="Proteomes" id="UP000199516"/>
    </source>
</evidence>
<gene>
    <name evidence="10" type="ORF">SAMN05192532_10533</name>
</gene>
<keyword evidence="4 8" id="KW-1003">Cell membrane</keyword>
<evidence type="ECO:0000256" key="9">
    <source>
        <dbReference type="SAM" id="Phobius"/>
    </source>
</evidence>
<dbReference type="GO" id="GO:0005886">
    <property type="term" value="C:plasma membrane"/>
    <property type="evidence" value="ECO:0007669"/>
    <property type="project" value="UniProtKB-SubCell"/>
</dbReference>
<evidence type="ECO:0000256" key="2">
    <source>
        <dbReference type="ARBA" id="ARBA00010692"/>
    </source>
</evidence>
<evidence type="ECO:0000313" key="10">
    <source>
        <dbReference type="EMBL" id="SFE86540.1"/>
    </source>
</evidence>
<organism evidence="10 11">
    <name type="scientific">Alteribacillus iranensis</name>
    <dbReference type="NCBI Taxonomy" id="930128"/>
    <lineage>
        <taxon>Bacteria</taxon>
        <taxon>Bacillati</taxon>
        <taxon>Bacillota</taxon>
        <taxon>Bacilli</taxon>
        <taxon>Bacillales</taxon>
        <taxon>Bacillaceae</taxon>
        <taxon>Alteribacillus</taxon>
    </lineage>
</organism>
<feature type="transmembrane region" description="Helical" evidence="9">
    <location>
        <begin position="110"/>
        <end position="132"/>
    </location>
</feature>
<accession>A0A1I2E2V1</accession>
<dbReference type="PANTHER" id="PTHR34295">
    <property type="entry name" value="BIOTIN TRANSPORTER BIOY"/>
    <property type="match status" value="1"/>
</dbReference>
<dbReference type="PANTHER" id="PTHR34295:SF4">
    <property type="entry name" value="BIOTIN TRANSPORTER BIOY-RELATED"/>
    <property type="match status" value="1"/>
</dbReference>
<sequence>MVHNENRLRMIIICGMFAAITAVLSQLVIPIPLVPITGQTLAVGLTATILGSKYGAISMICYMLLGAVGLPVFAEAKGGLGVIIGPTGGYIISFFIAAFVIGFILEKTSFNIAMAFIANIIGMIITLTIGTIQLKYVADLTWSAALAGGVYPFIIVGLIKAFLASWIGISVRKRLIQAKLLRGTTKQSAA</sequence>